<keyword evidence="3" id="KW-1185">Reference proteome</keyword>
<dbReference type="Ensembl" id="ENSSVLT00005010098.1">
    <property type="protein sequence ID" value="ENSSVLP00005009111.1"/>
    <property type="gene ID" value="ENSSVLG00005007323.1"/>
</dbReference>
<feature type="region of interest" description="Disordered" evidence="1">
    <location>
        <begin position="100"/>
        <end position="120"/>
    </location>
</feature>
<dbReference type="GeneTree" id="ENSGT01150000286916"/>
<name>A0A8D2B016_SCIVU</name>
<accession>A0A8D2B016</accession>
<dbReference type="AlphaFoldDB" id="A0A8D2B016"/>
<protein>
    <submittedName>
        <fullName evidence="2">Uncharacterized protein</fullName>
    </submittedName>
</protein>
<evidence type="ECO:0000313" key="3">
    <source>
        <dbReference type="Proteomes" id="UP000694564"/>
    </source>
</evidence>
<sequence>MEKCSTSLVIREMQIKTTLRFHLTPIRMAIIKNTSNNRCWRGCGEKGTLIHCWWGCKLVQPLWKEVWRFLRKLGMEPPFDPAIPLLGLYPKDFKSDHLSLGVQDQPEQHNETLSKEQKDI</sequence>
<evidence type="ECO:0000256" key="1">
    <source>
        <dbReference type="SAM" id="MobiDB-lite"/>
    </source>
</evidence>
<feature type="compositionally biased region" description="Basic and acidic residues" evidence="1">
    <location>
        <begin position="106"/>
        <end position="120"/>
    </location>
</feature>
<reference evidence="2" key="1">
    <citation type="submission" date="2025-08" db="UniProtKB">
        <authorList>
            <consortium name="Ensembl"/>
        </authorList>
    </citation>
    <scope>IDENTIFICATION</scope>
</reference>
<organism evidence="2 3">
    <name type="scientific">Sciurus vulgaris</name>
    <name type="common">Eurasian red squirrel</name>
    <dbReference type="NCBI Taxonomy" id="55149"/>
    <lineage>
        <taxon>Eukaryota</taxon>
        <taxon>Metazoa</taxon>
        <taxon>Chordata</taxon>
        <taxon>Craniata</taxon>
        <taxon>Vertebrata</taxon>
        <taxon>Euteleostomi</taxon>
        <taxon>Mammalia</taxon>
        <taxon>Eutheria</taxon>
        <taxon>Euarchontoglires</taxon>
        <taxon>Glires</taxon>
        <taxon>Rodentia</taxon>
        <taxon>Sciuromorpha</taxon>
        <taxon>Sciuridae</taxon>
        <taxon>Sciurinae</taxon>
        <taxon>Sciurini</taxon>
        <taxon>Sciurus</taxon>
    </lineage>
</organism>
<reference evidence="2" key="2">
    <citation type="submission" date="2025-09" db="UniProtKB">
        <authorList>
            <consortium name="Ensembl"/>
        </authorList>
    </citation>
    <scope>IDENTIFICATION</scope>
</reference>
<dbReference type="Proteomes" id="UP000694564">
    <property type="component" value="Chromosome 2"/>
</dbReference>
<proteinExistence type="predicted"/>
<evidence type="ECO:0000313" key="2">
    <source>
        <dbReference type="Ensembl" id="ENSSVLP00005009111.1"/>
    </source>
</evidence>